<dbReference type="PANTHER" id="PTHR35795:SF1">
    <property type="entry name" value="BIS(5'-NUCLEOSYL)-TETRAPHOSPHATASE, SYMMETRICAL"/>
    <property type="match status" value="1"/>
</dbReference>
<dbReference type="Pfam" id="PF01966">
    <property type="entry name" value="HD"/>
    <property type="match status" value="1"/>
</dbReference>
<dbReference type="InterPro" id="IPR051094">
    <property type="entry name" value="Diverse_Catalytic_Enzymes"/>
</dbReference>
<dbReference type="GO" id="GO:0046872">
    <property type="term" value="F:metal ion binding"/>
    <property type="evidence" value="ECO:0007669"/>
    <property type="project" value="UniProtKB-KW"/>
</dbReference>
<dbReference type="InterPro" id="IPR005249">
    <property type="entry name" value="YqeK"/>
</dbReference>
<feature type="domain" description="HD" evidence="7">
    <location>
        <begin position="17"/>
        <end position="132"/>
    </location>
</feature>
<dbReference type="InterPro" id="IPR006674">
    <property type="entry name" value="HD_domain"/>
</dbReference>
<keyword evidence="3" id="KW-0547">Nucleotide-binding</keyword>
<evidence type="ECO:0000313" key="9">
    <source>
        <dbReference type="Proteomes" id="UP000184032"/>
    </source>
</evidence>
<dbReference type="GO" id="GO:0008803">
    <property type="term" value="F:bis(5'-nucleosyl)-tetraphosphatase (symmetrical) activity"/>
    <property type="evidence" value="ECO:0007669"/>
    <property type="project" value="UniProtKB-EC"/>
</dbReference>
<evidence type="ECO:0000256" key="6">
    <source>
        <dbReference type="ARBA" id="ARBA00049417"/>
    </source>
</evidence>
<dbReference type="AlphaFoldDB" id="A0A1M5P5B6"/>
<keyword evidence="4 8" id="KW-0378">Hydrolase</keyword>
<evidence type="ECO:0000256" key="1">
    <source>
        <dbReference type="ARBA" id="ARBA00012506"/>
    </source>
</evidence>
<dbReference type="EMBL" id="FQXI01000001">
    <property type="protein sequence ID" value="SHG96948.1"/>
    <property type="molecule type" value="Genomic_DNA"/>
</dbReference>
<dbReference type="STRING" id="1120995.SAMN02745245_00186"/>
<evidence type="ECO:0000256" key="3">
    <source>
        <dbReference type="ARBA" id="ARBA00022741"/>
    </source>
</evidence>
<dbReference type="InterPro" id="IPR003607">
    <property type="entry name" value="HD/PDEase_dom"/>
</dbReference>
<dbReference type="RefSeq" id="WP_073182888.1">
    <property type="nucleotide sequence ID" value="NZ_FQXI01000001.1"/>
</dbReference>
<dbReference type="NCBIfam" id="TIGR00488">
    <property type="entry name" value="bis(5'-nucleosyl)-tetraphosphatase (symmetrical) YqeK"/>
    <property type="match status" value="1"/>
</dbReference>
<organism evidence="8 9">
    <name type="scientific">Anaerosphaera aminiphila DSM 21120</name>
    <dbReference type="NCBI Taxonomy" id="1120995"/>
    <lineage>
        <taxon>Bacteria</taxon>
        <taxon>Bacillati</taxon>
        <taxon>Bacillota</taxon>
        <taxon>Tissierellia</taxon>
        <taxon>Tissierellales</taxon>
        <taxon>Peptoniphilaceae</taxon>
        <taxon>Anaerosphaera</taxon>
    </lineage>
</organism>
<dbReference type="Proteomes" id="UP000184032">
    <property type="component" value="Unassembled WGS sequence"/>
</dbReference>
<dbReference type="InterPro" id="IPR006675">
    <property type="entry name" value="HDIG_dom"/>
</dbReference>
<dbReference type="OrthoDB" id="5295945at2"/>
<evidence type="ECO:0000259" key="7">
    <source>
        <dbReference type="PROSITE" id="PS51831"/>
    </source>
</evidence>
<dbReference type="PANTHER" id="PTHR35795">
    <property type="entry name" value="SLR1885 PROTEIN"/>
    <property type="match status" value="1"/>
</dbReference>
<dbReference type="GO" id="GO:0000166">
    <property type="term" value="F:nucleotide binding"/>
    <property type="evidence" value="ECO:0007669"/>
    <property type="project" value="UniProtKB-KW"/>
</dbReference>
<comment type="catalytic activity">
    <reaction evidence="6">
        <text>P(1),P(4)-bis(5'-adenosyl) tetraphosphate + H2O = 2 ADP + 2 H(+)</text>
        <dbReference type="Rhea" id="RHEA:24252"/>
        <dbReference type="ChEBI" id="CHEBI:15377"/>
        <dbReference type="ChEBI" id="CHEBI:15378"/>
        <dbReference type="ChEBI" id="CHEBI:58141"/>
        <dbReference type="ChEBI" id="CHEBI:456216"/>
        <dbReference type="EC" id="3.6.1.41"/>
    </reaction>
</comment>
<dbReference type="SMART" id="SM00471">
    <property type="entry name" value="HDc"/>
    <property type="match status" value="1"/>
</dbReference>
<dbReference type="EC" id="3.6.1.41" evidence="1"/>
<proteinExistence type="predicted"/>
<keyword evidence="5" id="KW-0408">Iron</keyword>
<protein>
    <recommendedName>
        <fullName evidence="1">bis(5'-nucleosyl)-tetraphosphatase (symmetrical)</fullName>
        <ecNumber evidence="1">3.6.1.41</ecNumber>
    </recommendedName>
</protein>
<reference evidence="8 9" key="1">
    <citation type="submission" date="2016-11" db="EMBL/GenBank/DDBJ databases">
        <authorList>
            <person name="Jaros S."/>
            <person name="Januszkiewicz K."/>
            <person name="Wedrychowicz H."/>
        </authorList>
    </citation>
    <scope>NUCLEOTIDE SEQUENCE [LARGE SCALE GENOMIC DNA]</scope>
    <source>
        <strain evidence="8 9">DSM 21120</strain>
    </source>
</reference>
<keyword evidence="2" id="KW-0479">Metal-binding</keyword>
<name>A0A1M5P5B6_9FIRM</name>
<dbReference type="CDD" id="cd00077">
    <property type="entry name" value="HDc"/>
    <property type="match status" value="1"/>
</dbReference>
<evidence type="ECO:0000313" key="8">
    <source>
        <dbReference type="EMBL" id="SHG96948.1"/>
    </source>
</evidence>
<dbReference type="Gene3D" id="1.10.3210.10">
    <property type="entry name" value="Hypothetical protein af1432"/>
    <property type="match status" value="1"/>
</dbReference>
<accession>A0A1M5P5B6</accession>
<evidence type="ECO:0000256" key="5">
    <source>
        <dbReference type="ARBA" id="ARBA00023004"/>
    </source>
</evidence>
<dbReference type="PROSITE" id="PS51831">
    <property type="entry name" value="HD"/>
    <property type="match status" value="1"/>
</dbReference>
<evidence type="ECO:0000256" key="4">
    <source>
        <dbReference type="ARBA" id="ARBA00022801"/>
    </source>
</evidence>
<dbReference type="NCBIfam" id="TIGR00277">
    <property type="entry name" value="HDIG"/>
    <property type="match status" value="1"/>
</dbReference>
<gene>
    <name evidence="8" type="ORF">SAMN02745245_00186</name>
</gene>
<evidence type="ECO:0000256" key="2">
    <source>
        <dbReference type="ARBA" id="ARBA00022723"/>
    </source>
</evidence>
<keyword evidence="9" id="KW-1185">Reference proteome</keyword>
<dbReference type="SUPFAM" id="SSF109604">
    <property type="entry name" value="HD-domain/PDEase-like"/>
    <property type="match status" value="1"/>
</dbReference>
<sequence length="191" mass="22088">MTNPHEEDIINRIGEKRFEHSLRVMQTAEKLAEKYDVDIKKARTAAYYHDCAKIGNSTELFKQCEIYNLKIDHEMKMAPQIIHGYLGAVIAKKNYGIDDEDILNAIKYHTTGREDMSKLEKIIFLADYIEPKRNFKGVDTARTLASEDLDKAMYFSLNNTVEFLCSSNEYIVLDSIKARNYILEMSNGKIF</sequence>